<protein>
    <submittedName>
        <fullName evidence="2">Uncharacterized protein</fullName>
    </submittedName>
</protein>
<proteinExistence type="predicted"/>
<reference evidence="2 3" key="1">
    <citation type="journal article" date="2010" name="Stand. Genomic Sci.">
        <title>Complete genome sequence of Arcanobacterium haemolyticum type strain (11018).</title>
        <authorList>
            <person name="Yasawong M."/>
            <person name="Teshima H."/>
            <person name="Lapidus A."/>
            <person name="Nolan M."/>
            <person name="Lucas S."/>
            <person name="Glavina Del Rio T."/>
            <person name="Tice H."/>
            <person name="Cheng J."/>
            <person name="Bruce D."/>
            <person name="Detter C."/>
            <person name="Tapia R."/>
            <person name="Han C."/>
            <person name="Goodwin L."/>
            <person name="Pitluck S."/>
            <person name="Liolios K."/>
            <person name="Ivanova N."/>
            <person name="Mavromatis K."/>
            <person name="Mikhailova N."/>
            <person name="Pati A."/>
            <person name="Chen A."/>
            <person name="Palaniappan K."/>
            <person name="Land M."/>
            <person name="Hauser L."/>
            <person name="Chang Y."/>
            <person name="Jeffries C."/>
            <person name="Rohde M."/>
            <person name="Sikorski J."/>
            <person name="Pukall R."/>
            <person name="Goker M."/>
            <person name="Woyke T."/>
            <person name="Bristow J."/>
            <person name="Eisen J."/>
            <person name="Markowitz V."/>
            <person name="Hugenholtz P."/>
            <person name="Kyrpides N."/>
            <person name="Klenk H."/>
        </authorList>
    </citation>
    <scope>NUCLEOTIDE SEQUENCE [LARGE SCALE GENOMIC DNA]</scope>
    <source>
        <strain evidence="3">ATCC 9345 / DSM 20595 / CCUG 17215 / LMG 16163 / NBRC 15585 / NCTC 8452 / 11018</strain>
    </source>
</reference>
<feature type="transmembrane region" description="Helical" evidence="1">
    <location>
        <begin position="273"/>
        <end position="294"/>
    </location>
</feature>
<accession>D7BME8</accession>
<feature type="transmembrane region" description="Helical" evidence="1">
    <location>
        <begin position="212"/>
        <end position="229"/>
    </location>
</feature>
<feature type="transmembrane region" description="Helical" evidence="1">
    <location>
        <begin position="80"/>
        <end position="99"/>
    </location>
</feature>
<keyword evidence="1" id="KW-1133">Transmembrane helix</keyword>
<dbReference type="Pfam" id="PF18948">
    <property type="entry name" value="DUF5692"/>
    <property type="match status" value="1"/>
</dbReference>
<dbReference type="HOGENOM" id="CLU_065309_0_0_11"/>
<dbReference type="RefSeq" id="WP_013169595.1">
    <property type="nucleotide sequence ID" value="NC_014218.1"/>
</dbReference>
<feature type="transmembrane region" description="Helical" evidence="1">
    <location>
        <begin position="25"/>
        <end position="45"/>
    </location>
</feature>
<feature type="transmembrane region" description="Helical" evidence="1">
    <location>
        <begin position="111"/>
        <end position="128"/>
    </location>
</feature>
<dbReference type="EMBL" id="CP002045">
    <property type="protein sequence ID" value="ADH92097.1"/>
    <property type="molecule type" value="Genomic_DNA"/>
</dbReference>
<sequence length="359" mass="40847">MILMTLTSTPTVDYPVLFAFETGEWWDYVMLIVVTAALAITAWLAQRNKWVVLAVFVIAPVLLTIFWWPYSTQGTGSAGWFPIVKQYSALAGSLCLVALQYSQKLRRNQWYLLIPPAILAINILEAVIRDFQCASIHNLHPETGLATWGGPWNYMNGIAGILNLLAISGWVGIFVANNKSKAIMWGDLTLGWIIAYDLWNFAYVYNCLSDRAWYSGVALLASCTIPALFPRLRGSWIQFRAYTLTLWSAVVLTFPHFMHDSMFAHRSAHNTTALFLFSFLALVVNIVVFGYHIYRISVLKRNPFKVEVYSDTPEYVRMVRKNASNEDKDLIAARLDTTPERLGYRKAVKRRRGMRPKKG</sequence>
<feature type="transmembrane region" description="Helical" evidence="1">
    <location>
        <begin position="50"/>
        <end position="68"/>
    </location>
</feature>
<keyword evidence="1" id="KW-0472">Membrane</keyword>
<keyword evidence="1" id="KW-0812">Transmembrane</keyword>
<dbReference type="STRING" id="644284.Arch_0340"/>
<dbReference type="KEGG" id="ahe:Arch_0340"/>
<dbReference type="InterPro" id="IPR043747">
    <property type="entry name" value="DUF5692"/>
</dbReference>
<evidence type="ECO:0000313" key="3">
    <source>
        <dbReference type="Proteomes" id="UP000000376"/>
    </source>
</evidence>
<name>D7BME8_ARCHD</name>
<feature type="transmembrane region" description="Helical" evidence="1">
    <location>
        <begin position="188"/>
        <end position="206"/>
    </location>
</feature>
<keyword evidence="3" id="KW-1185">Reference proteome</keyword>
<feature type="transmembrane region" description="Helical" evidence="1">
    <location>
        <begin position="154"/>
        <end position="176"/>
    </location>
</feature>
<dbReference type="AlphaFoldDB" id="D7BME8"/>
<evidence type="ECO:0000256" key="1">
    <source>
        <dbReference type="SAM" id="Phobius"/>
    </source>
</evidence>
<organism evidence="2 3">
    <name type="scientific">Arcanobacterium haemolyticum (strain ATCC 9345 / DSM 20595 / CCM 5947 / CCUG 17215 / LMG 16163 / NBRC 15585 / NCTC 8452 / 11018)</name>
    <dbReference type="NCBI Taxonomy" id="644284"/>
    <lineage>
        <taxon>Bacteria</taxon>
        <taxon>Bacillati</taxon>
        <taxon>Actinomycetota</taxon>
        <taxon>Actinomycetes</taxon>
        <taxon>Actinomycetales</taxon>
        <taxon>Actinomycetaceae</taxon>
        <taxon>Arcanobacterium</taxon>
    </lineage>
</organism>
<gene>
    <name evidence="2" type="ordered locus">Arch_0340</name>
</gene>
<dbReference type="eggNOG" id="ENOG502Z7J3">
    <property type="taxonomic scope" value="Bacteria"/>
</dbReference>
<dbReference type="Proteomes" id="UP000000376">
    <property type="component" value="Chromosome"/>
</dbReference>
<evidence type="ECO:0000313" key="2">
    <source>
        <dbReference type="EMBL" id="ADH92097.1"/>
    </source>
</evidence>
<feature type="transmembrane region" description="Helical" evidence="1">
    <location>
        <begin position="241"/>
        <end position="258"/>
    </location>
</feature>